<reference evidence="2" key="1">
    <citation type="submission" date="2020-02" db="EMBL/GenBank/DDBJ databases">
        <authorList>
            <person name="Palmer J.M."/>
        </authorList>
    </citation>
    <scope>NUCLEOTIDE SEQUENCE</scope>
    <source>
        <strain evidence="2">EPUS1.4</strain>
        <tissue evidence="2">Thallus</tissue>
    </source>
</reference>
<feature type="region of interest" description="Disordered" evidence="1">
    <location>
        <begin position="314"/>
        <end position="383"/>
    </location>
</feature>
<feature type="compositionally biased region" description="Polar residues" evidence="1">
    <location>
        <begin position="321"/>
        <end position="333"/>
    </location>
</feature>
<dbReference type="AlphaFoldDB" id="A0A8H7B062"/>
<keyword evidence="3" id="KW-1185">Reference proteome</keyword>
<accession>A0A8H7B062</accession>
<dbReference type="Proteomes" id="UP000606974">
    <property type="component" value="Unassembled WGS sequence"/>
</dbReference>
<feature type="compositionally biased region" description="Polar residues" evidence="1">
    <location>
        <begin position="423"/>
        <end position="432"/>
    </location>
</feature>
<protein>
    <submittedName>
        <fullName evidence="2">Uncharacterized protein</fullName>
    </submittedName>
</protein>
<gene>
    <name evidence="2" type="ORF">GJ744_000110</name>
</gene>
<feature type="region of interest" description="Disordered" evidence="1">
    <location>
        <begin position="423"/>
        <end position="515"/>
    </location>
</feature>
<name>A0A8H7B062_9EURO</name>
<evidence type="ECO:0000313" key="3">
    <source>
        <dbReference type="Proteomes" id="UP000606974"/>
    </source>
</evidence>
<feature type="compositionally biased region" description="Low complexity" evidence="1">
    <location>
        <begin position="585"/>
        <end position="597"/>
    </location>
</feature>
<feature type="region of interest" description="Disordered" evidence="1">
    <location>
        <begin position="562"/>
        <end position="628"/>
    </location>
</feature>
<feature type="compositionally biased region" description="Polar residues" evidence="1">
    <location>
        <begin position="445"/>
        <end position="464"/>
    </location>
</feature>
<feature type="compositionally biased region" description="Acidic residues" evidence="1">
    <location>
        <begin position="18"/>
        <end position="27"/>
    </location>
</feature>
<feature type="compositionally biased region" description="Pro residues" evidence="1">
    <location>
        <begin position="616"/>
        <end position="625"/>
    </location>
</feature>
<organism evidence="2 3">
    <name type="scientific">Endocarpon pusillum</name>
    <dbReference type="NCBI Taxonomy" id="364733"/>
    <lineage>
        <taxon>Eukaryota</taxon>
        <taxon>Fungi</taxon>
        <taxon>Dikarya</taxon>
        <taxon>Ascomycota</taxon>
        <taxon>Pezizomycotina</taxon>
        <taxon>Eurotiomycetes</taxon>
        <taxon>Chaetothyriomycetidae</taxon>
        <taxon>Verrucariales</taxon>
        <taxon>Verrucariaceae</taxon>
        <taxon>Endocarpon</taxon>
    </lineage>
</organism>
<evidence type="ECO:0000313" key="2">
    <source>
        <dbReference type="EMBL" id="KAF7514340.1"/>
    </source>
</evidence>
<feature type="compositionally biased region" description="Polar residues" evidence="1">
    <location>
        <begin position="29"/>
        <end position="39"/>
    </location>
</feature>
<proteinExistence type="predicted"/>
<feature type="compositionally biased region" description="Polar residues" evidence="1">
    <location>
        <begin position="485"/>
        <end position="515"/>
    </location>
</feature>
<feature type="region of interest" description="Disordered" evidence="1">
    <location>
        <begin position="1"/>
        <end position="49"/>
    </location>
</feature>
<dbReference type="OrthoDB" id="5348779at2759"/>
<comment type="caution">
    <text evidence="2">The sequence shown here is derived from an EMBL/GenBank/DDBJ whole genome shotgun (WGS) entry which is preliminary data.</text>
</comment>
<evidence type="ECO:0000256" key="1">
    <source>
        <dbReference type="SAM" id="MobiDB-lite"/>
    </source>
</evidence>
<dbReference type="EMBL" id="JAACFV010000001">
    <property type="protein sequence ID" value="KAF7514340.1"/>
    <property type="molecule type" value="Genomic_DNA"/>
</dbReference>
<sequence length="936" mass="102280">MDKSSTPAKPRPKREMQDELSDADDAGTSDPTAGGTNNQARKRRVGRAPASTGYDIQHIAGQGLSVSIGGAWRPAVWHHRLVIGLDREKYGAHLYDIEPPRRGGDQPTEDITTFLARQKSWGFESKEARPSILFQLVPKIDQYPDRNKVVPWLEWEVDGDTKVVLDVVSRSPLRGFKNIPVQLASNVEGGRLEAMGREDSRITSSDFLQHMIPLLDENGEPKRDAKGDILSDRPSRHVLDYARTQFRNKCRCLSWKTLRNGSEFDRRLLNDITKQDKDANTTRNLPDLSDSEITAIRSSARNAELDKGIGAGLAAKDESQLDSAPNSPKQSGTKGYEEDGTAGLAEDGDVDALPDVLLDPTSENNTPAQRHGNRASRKKSEPFDVAGTSFQTVVGDTVQTGFQHAEPLTKNTGQNTPQLPVTNLNIPATSSPPAVDTTKAVSEPRGSTSASLVTSAPSTGTQDPSADREKAVQSTAATKARPVLSINTATTEEQLDSDTIQTTNKSKLRTQSPELALQRQNTVSLPYPTNVQELLEQFGATSRPGGAASPLLQPGAVNTTISSTQEEAQAVDQRPESPQPNSLDEAPPAIPESAAPIRSQSVSPAPAMPRSYAPIQPRPAPPSPMLPHNQMQMLTAEQARFAAASDRASALELSKARLFNAWLDDQADTSDGAALYGPRFNISLSCLGANNSARTDAEMRTLMSSYNIPGNWSASSIDLRQNGELREAVHQAICEAALWDARNYVEDSNLTRIDLSTDGGFFLARAFWSSISANDCRFWNFTSTEQLNRSLYAALWRYKQLTGRELAAPGYPAFLAVETSYQDAWCEIYRQIFLPYFLRFKEPLEAACWAPTLGMLAKWEGGAESWARSPTHVQDGFGCRFDVEGRGALDPRRDATVWGGGGRCFAADGRLVPYNNQSHHIPPFFPAAPLTRSVFL</sequence>